<accession>A0AAN9HZM3</accession>
<organism evidence="1 2">
    <name type="scientific">Crotalaria pallida</name>
    <name type="common">Smooth rattlebox</name>
    <name type="synonym">Crotalaria striata</name>
    <dbReference type="NCBI Taxonomy" id="3830"/>
    <lineage>
        <taxon>Eukaryota</taxon>
        <taxon>Viridiplantae</taxon>
        <taxon>Streptophyta</taxon>
        <taxon>Embryophyta</taxon>
        <taxon>Tracheophyta</taxon>
        <taxon>Spermatophyta</taxon>
        <taxon>Magnoliopsida</taxon>
        <taxon>eudicotyledons</taxon>
        <taxon>Gunneridae</taxon>
        <taxon>Pentapetalae</taxon>
        <taxon>rosids</taxon>
        <taxon>fabids</taxon>
        <taxon>Fabales</taxon>
        <taxon>Fabaceae</taxon>
        <taxon>Papilionoideae</taxon>
        <taxon>50 kb inversion clade</taxon>
        <taxon>genistoids sensu lato</taxon>
        <taxon>core genistoids</taxon>
        <taxon>Crotalarieae</taxon>
        <taxon>Crotalaria</taxon>
    </lineage>
</organism>
<proteinExistence type="predicted"/>
<gene>
    <name evidence="1" type="ORF">RIF29_25256</name>
</gene>
<reference evidence="1 2" key="1">
    <citation type="submission" date="2024-01" db="EMBL/GenBank/DDBJ databases">
        <title>The genomes of 5 underutilized Papilionoideae crops provide insights into root nodulation and disease resistanc.</title>
        <authorList>
            <person name="Yuan L."/>
        </authorList>
    </citation>
    <scope>NUCLEOTIDE SEQUENCE [LARGE SCALE GENOMIC DNA]</scope>
    <source>
        <strain evidence="1">ZHUSHIDOU_FW_LH</strain>
        <tissue evidence="1">Leaf</tissue>
    </source>
</reference>
<sequence length="72" mass="8398">MSMEINWEEQEKRNTLVMTYDDFSHIFSPCAFGNVLITGLVNRNIRTLNLHFDFDGFTSSRASMLHVSKVRK</sequence>
<dbReference type="EMBL" id="JAYWIO010000005">
    <property type="protein sequence ID" value="KAK7259644.1"/>
    <property type="molecule type" value="Genomic_DNA"/>
</dbReference>
<dbReference type="AlphaFoldDB" id="A0AAN9HZM3"/>
<protein>
    <submittedName>
        <fullName evidence="1">Uncharacterized protein</fullName>
    </submittedName>
</protein>
<evidence type="ECO:0000313" key="2">
    <source>
        <dbReference type="Proteomes" id="UP001372338"/>
    </source>
</evidence>
<keyword evidence="2" id="KW-1185">Reference proteome</keyword>
<evidence type="ECO:0000313" key="1">
    <source>
        <dbReference type="EMBL" id="KAK7259644.1"/>
    </source>
</evidence>
<name>A0AAN9HZM3_CROPI</name>
<comment type="caution">
    <text evidence="1">The sequence shown here is derived from an EMBL/GenBank/DDBJ whole genome shotgun (WGS) entry which is preliminary data.</text>
</comment>
<dbReference type="Proteomes" id="UP001372338">
    <property type="component" value="Unassembled WGS sequence"/>
</dbReference>